<evidence type="ECO:0000259" key="12">
    <source>
        <dbReference type="PROSITE" id="PS00300"/>
    </source>
</evidence>
<dbReference type="GO" id="GO:0048500">
    <property type="term" value="C:signal recognition particle"/>
    <property type="evidence" value="ECO:0007669"/>
    <property type="project" value="UniProtKB-UniRule"/>
</dbReference>
<dbReference type="InterPro" id="IPR003593">
    <property type="entry name" value="AAA+_ATPase"/>
</dbReference>
<keyword evidence="8 10" id="KW-0687">Ribonucleoprotein</keyword>
<dbReference type="SMART" id="SM00963">
    <property type="entry name" value="SRP54_N"/>
    <property type="match status" value="1"/>
</dbReference>
<dbReference type="InterPro" id="IPR027417">
    <property type="entry name" value="P-loop_NTPase"/>
</dbReference>
<keyword evidence="6 10" id="KW-0342">GTP-binding</keyword>
<feature type="domain" description="SRP54-type proteins GTP-binding" evidence="12">
    <location>
        <begin position="305"/>
        <end position="318"/>
    </location>
</feature>
<feature type="compositionally biased region" description="Basic residues" evidence="11">
    <location>
        <begin position="512"/>
        <end position="527"/>
    </location>
</feature>
<dbReference type="InterPro" id="IPR022941">
    <property type="entry name" value="SRP54"/>
</dbReference>
<proteinExistence type="inferred from homology"/>
<evidence type="ECO:0000313" key="13">
    <source>
        <dbReference type="EMBL" id="QDT17047.1"/>
    </source>
</evidence>
<dbReference type="InterPro" id="IPR004780">
    <property type="entry name" value="SRP"/>
</dbReference>
<reference evidence="13 14" key="1">
    <citation type="submission" date="2019-02" db="EMBL/GenBank/DDBJ databases">
        <title>Deep-cultivation of Planctomycetes and their phenomic and genomic characterization uncovers novel biology.</title>
        <authorList>
            <person name="Wiegand S."/>
            <person name="Jogler M."/>
            <person name="Boedeker C."/>
            <person name="Pinto D."/>
            <person name="Vollmers J."/>
            <person name="Rivas-Marin E."/>
            <person name="Kohn T."/>
            <person name="Peeters S.H."/>
            <person name="Heuer A."/>
            <person name="Rast P."/>
            <person name="Oberbeckmann S."/>
            <person name="Bunk B."/>
            <person name="Jeske O."/>
            <person name="Meyerdierks A."/>
            <person name="Storesund J.E."/>
            <person name="Kallscheuer N."/>
            <person name="Luecker S."/>
            <person name="Lage O.M."/>
            <person name="Pohl T."/>
            <person name="Merkel B.J."/>
            <person name="Hornburger P."/>
            <person name="Mueller R.-W."/>
            <person name="Bruemmer F."/>
            <person name="Labrenz M."/>
            <person name="Spormann A.M."/>
            <person name="Op den Camp H."/>
            <person name="Overmann J."/>
            <person name="Amann R."/>
            <person name="Jetten M.S.M."/>
            <person name="Mascher T."/>
            <person name="Medema M.H."/>
            <person name="Devos D.P."/>
            <person name="Kaster A.-K."/>
            <person name="Ovreas L."/>
            <person name="Rohde M."/>
            <person name="Galperin M.Y."/>
            <person name="Jogler C."/>
        </authorList>
    </citation>
    <scope>NUCLEOTIDE SEQUENCE [LARGE SCALE GENOMIC DNA]</scope>
    <source>
        <strain evidence="13 14">CA12</strain>
    </source>
</reference>
<evidence type="ECO:0000256" key="1">
    <source>
        <dbReference type="ARBA" id="ARBA00005450"/>
    </source>
</evidence>
<comment type="catalytic activity">
    <reaction evidence="9 10">
        <text>GTP + H2O = GDP + phosphate + H(+)</text>
        <dbReference type="Rhea" id="RHEA:19669"/>
        <dbReference type="ChEBI" id="CHEBI:15377"/>
        <dbReference type="ChEBI" id="CHEBI:15378"/>
        <dbReference type="ChEBI" id="CHEBI:37565"/>
        <dbReference type="ChEBI" id="CHEBI:43474"/>
        <dbReference type="ChEBI" id="CHEBI:58189"/>
        <dbReference type="EC" id="3.6.5.4"/>
    </reaction>
</comment>
<keyword evidence="4 10" id="KW-0378">Hydrolase</keyword>
<comment type="similarity">
    <text evidence="1 10">Belongs to the GTP-binding SRP family. SRP54 subfamily.</text>
</comment>
<comment type="domain">
    <text evidence="10">Composed of three domains: the N-terminal N domain, which is responsible for interactions with the ribosome, the central G domain, which binds GTP, and the C-terminal M domain, which binds the RNA and the signal sequence of the RNC.</text>
</comment>
<dbReference type="Gene3D" id="1.10.260.30">
    <property type="entry name" value="Signal recognition particle, SRP54 subunit, M-domain"/>
    <property type="match status" value="1"/>
</dbReference>
<evidence type="ECO:0000256" key="7">
    <source>
        <dbReference type="ARBA" id="ARBA00023135"/>
    </source>
</evidence>
<dbReference type="KEGG" id="acaf:CA12_31580"/>
<dbReference type="Pfam" id="PF00448">
    <property type="entry name" value="SRP54"/>
    <property type="match status" value="1"/>
</dbReference>
<keyword evidence="7 10" id="KW-0733">Signal recognition particle</keyword>
<dbReference type="PROSITE" id="PS00300">
    <property type="entry name" value="SRP54"/>
    <property type="match status" value="1"/>
</dbReference>
<comment type="subcellular location">
    <subcellularLocation>
        <location evidence="10">Cytoplasm</location>
    </subcellularLocation>
    <text evidence="10">The SRP-RNC complex is targeted to the cytoplasmic membrane.</text>
</comment>
<dbReference type="PANTHER" id="PTHR11564">
    <property type="entry name" value="SIGNAL RECOGNITION PARTICLE 54K PROTEIN SRP54"/>
    <property type="match status" value="1"/>
</dbReference>
<feature type="binding site" evidence="10">
    <location>
        <begin position="142"/>
        <end position="149"/>
    </location>
    <ligand>
        <name>GTP</name>
        <dbReference type="ChEBI" id="CHEBI:37565"/>
    </ligand>
</feature>
<feature type="region of interest" description="Disordered" evidence="11">
    <location>
        <begin position="1"/>
        <end position="22"/>
    </location>
</feature>
<dbReference type="Gene3D" id="3.40.50.300">
    <property type="entry name" value="P-loop containing nucleotide triphosphate hydrolases"/>
    <property type="match status" value="1"/>
</dbReference>
<dbReference type="InterPro" id="IPR042101">
    <property type="entry name" value="SRP54_N_sf"/>
</dbReference>
<dbReference type="InterPro" id="IPR036891">
    <property type="entry name" value="Signal_recog_part_SRP54_M_sf"/>
</dbReference>
<dbReference type="Gene3D" id="1.20.120.140">
    <property type="entry name" value="Signal recognition particle SRP54, nucleotide-binding domain"/>
    <property type="match status" value="1"/>
</dbReference>
<evidence type="ECO:0000256" key="3">
    <source>
        <dbReference type="ARBA" id="ARBA00022741"/>
    </source>
</evidence>
<dbReference type="GO" id="GO:0003924">
    <property type="term" value="F:GTPase activity"/>
    <property type="evidence" value="ECO:0007669"/>
    <property type="project" value="UniProtKB-UniRule"/>
</dbReference>
<dbReference type="Pfam" id="PF02881">
    <property type="entry name" value="SRP54_N"/>
    <property type="match status" value="1"/>
</dbReference>
<evidence type="ECO:0000256" key="2">
    <source>
        <dbReference type="ARBA" id="ARBA00022490"/>
    </source>
</evidence>
<feature type="compositionally biased region" description="Polar residues" evidence="11">
    <location>
        <begin position="484"/>
        <end position="496"/>
    </location>
</feature>
<feature type="binding site" evidence="10">
    <location>
        <begin position="284"/>
        <end position="287"/>
    </location>
    <ligand>
        <name>GTP</name>
        <dbReference type="ChEBI" id="CHEBI:37565"/>
    </ligand>
</feature>
<accession>A0A517PCD0</accession>
<keyword evidence="2 10" id="KW-0963">Cytoplasm</keyword>
<sequence>MFRFPPPSRSAPATRGGPSRVPPSAALFESFSERLQKAMSFIDRGRLTEATVREGMKQVRQALLEADVAYDVARDFTKRVSEQAVGDRVLKSLKPSEQIVGIVYRELVALMGGDPDSEFQPSSVAAQIGVKRDGVTVLMMCGLQGAGKTTTCGKLARALKKDGFAPLLVAADLQRPAAIEQLKTLGEQVGVPVYTEDPANSTPVKVCQNGVKEAQRRGDVRVVILDTAGRLGVDEDLMRELSAIDRKVGPDAAFLVADAMTGQDAVNSAKAFNEALELDGVVLTKMDGDTRGGAALSIKAVTGVPLKFVGTGETLDGLEAFHPDRMAGRILGGGDMATLLEKAQREFDADEMAEQQARMAEGKFTLLDFQKAMRQIGKLGSMRSVMKMIPGMGQLAELDPEADMDREVGRVNAMIGSMTQEERLNPDRIDRSRRNRIASGAGVQPHEVHKLLKDFKGMSGMMQNMAGLGMRDRMAAVKGLAGQMSANPGGQLQSRKQSTKTDVDLARLREERKRKKKLAKKSRKKNR</sequence>
<evidence type="ECO:0000256" key="4">
    <source>
        <dbReference type="ARBA" id="ARBA00022801"/>
    </source>
</evidence>
<dbReference type="CDD" id="cd18539">
    <property type="entry name" value="SRP_G"/>
    <property type="match status" value="1"/>
</dbReference>
<dbReference type="HAMAP" id="MF_00306">
    <property type="entry name" value="SRP54"/>
    <property type="match status" value="1"/>
</dbReference>
<dbReference type="InterPro" id="IPR000897">
    <property type="entry name" value="SRP54_GTPase_dom"/>
</dbReference>
<dbReference type="EMBL" id="CP036265">
    <property type="protein sequence ID" value="QDT17047.1"/>
    <property type="molecule type" value="Genomic_DNA"/>
</dbReference>
<comment type="subunit">
    <text evidence="10">Part of the signal recognition particle protein translocation system, which is composed of SRP and FtsY.</text>
</comment>
<dbReference type="GO" id="GO:0005525">
    <property type="term" value="F:GTP binding"/>
    <property type="evidence" value="ECO:0007669"/>
    <property type="project" value="UniProtKB-UniRule"/>
</dbReference>
<dbReference type="AlphaFoldDB" id="A0A517PCD0"/>
<feature type="region of interest" description="Disordered" evidence="11">
    <location>
        <begin position="483"/>
        <end position="527"/>
    </location>
</feature>
<dbReference type="SMART" id="SM00382">
    <property type="entry name" value="AAA"/>
    <property type="match status" value="1"/>
</dbReference>
<feature type="compositionally biased region" description="Basic and acidic residues" evidence="11">
    <location>
        <begin position="499"/>
        <end position="511"/>
    </location>
</feature>
<gene>
    <name evidence="10 13" type="primary">ffh</name>
    <name evidence="13" type="ORF">CA12_31580</name>
</gene>
<dbReference type="InterPro" id="IPR036225">
    <property type="entry name" value="SRP/SRP_N"/>
</dbReference>
<dbReference type="InterPro" id="IPR004125">
    <property type="entry name" value="Signal_recog_particle_SRP54_M"/>
</dbReference>
<dbReference type="SUPFAM" id="SSF47364">
    <property type="entry name" value="Domain of the SRP/SRP receptor G-proteins"/>
    <property type="match status" value="1"/>
</dbReference>
<keyword evidence="3 10" id="KW-0547">Nucleotide-binding</keyword>
<name>A0A517PCD0_9PLAN</name>
<dbReference type="EC" id="3.6.5.4" evidence="10"/>
<evidence type="ECO:0000256" key="6">
    <source>
        <dbReference type="ARBA" id="ARBA00023134"/>
    </source>
</evidence>
<dbReference type="InterPro" id="IPR013822">
    <property type="entry name" value="Signal_recog_particl_SRP54_hlx"/>
</dbReference>
<dbReference type="NCBIfam" id="TIGR00959">
    <property type="entry name" value="ffh"/>
    <property type="match status" value="1"/>
</dbReference>
<organism evidence="13 14">
    <name type="scientific">Alienimonas californiensis</name>
    <dbReference type="NCBI Taxonomy" id="2527989"/>
    <lineage>
        <taxon>Bacteria</taxon>
        <taxon>Pseudomonadati</taxon>
        <taxon>Planctomycetota</taxon>
        <taxon>Planctomycetia</taxon>
        <taxon>Planctomycetales</taxon>
        <taxon>Planctomycetaceae</taxon>
        <taxon>Alienimonas</taxon>
    </lineage>
</organism>
<dbReference type="GO" id="GO:0006614">
    <property type="term" value="P:SRP-dependent cotranslational protein targeting to membrane"/>
    <property type="evidence" value="ECO:0007669"/>
    <property type="project" value="InterPro"/>
</dbReference>
<dbReference type="Pfam" id="PF02978">
    <property type="entry name" value="SRP_SPB"/>
    <property type="match status" value="1"/>
</dbReference>
<feature type="binding site" evidence="10">
    <location>
        <begin position="226"/>
        <end position="230"/>
    </location>
    <ligand>
        <name>GTP</name>
        <dbReference type="ChEBI" id="CHEBI:37565"/>
    </ligand>
</feature>
<evidence type="ECO:0000256" key="10">
    <source>
        <dbReference type="HAMAP-Rule" id="MF_00306"/>
    </source>
</evidence>
<evidence type="ECO:0000256" key="9">
    <source>
        <dbReference type="ARBA" id="ARBA00048027"/>
    </source>
</evidence>
<keyword evidence="14" id="KW-1185">Reference proteome</keyword>
<dbReference type="Proteomes" id="UP000318741">
    <property type="component" value="Chromosome"/>
</dbReference>
<dbReference type="PANTHER" id="PTHR11564:SF5">
    <property type="entry name" value="SIGNAL RECOGNITION PARTICLE SUBUNIT SRP54"/>
    <property type="match status" value="1"/>
</dbReference>
<dbReference type="SUPFAM" id="SSF47446">
    <property type="entry name" value="Signal peptide-binding domain"/>
    <property type="match status" value="1"/>
</dbReference>
<evidence type="ECO:0000256" key="11">
    <source>
        <dbReference type="SAM" id="MobiDB-lite"/>
    </source>
</evidence>
<dbReference type="SMART" id="SM00962">
    <property type="entry name" value="SRP54"/>
    <property type="match status" value="1"/>
</dbReference>
<keyword evidence="5 10" id="KW-0694">RNA-binding</keyword>
<protein>
    <recommendedName>
        <fullName evidence="10">Signal recognition particle protein</fullName>
        <ecNumber evidence="10">3.6.5.4</ecNumber>
    </recommendedName>
    <alternativeName>
        <fullName evidence="10">Fifty-four homolog</fullName>
    </alternativeName>
</protein>
<evidence type="ECO:0000256" key="8">
    <source>
        <dbReference type="ARBA" id="ARBA00023274"/>
    </source>
</evidence>
<evidence type="ECO:0000256" key="5">
    <source>
        <dbReference type="ARBA" id="ARBA00022884"/>
    </source>
</evidence>
<evidence type="ECO:0000313" key="14">
    <source>
        <dbReference type="Proteomes" id="UP000318741"/>
    </source>
</evidence>
<dbReference type="SUPFAM" id="SSF52540">
    <property type="entry name" value="P-loop containing nucleoside triphosphate hydrolases"/>
    <property type="match status" value="1"/>
</dbReference>
<dbReference type="GO" id="GO:0008312">
    <property type="term" value="F:7S RNA binding"/>
    <property type="evidence" value="ECO:0007669"/>
    <property type="project" value="InterPro"/>
</dbReference>
<comment type="function">
    <text evidence="10">Involved in targeting and insertion of nascent membrane proteins into the cytoplasmic membrane. Binds to the hydrophobic signal sequence of the ribosome-nascent chain (RNC) as it emerges from the ribosomes. The SRP-RNC complex is then targeted to the cytoplasmic membrane where it interacts with the SRP receptor FtsY.</text>
</comment>